<keyword evidence="2" id="KW-1185">Reference proteome</keyword>
<organism evidence="1 2">
    <name type="scientific">Pluteus cervinus</name>
    <dbReference type="NCBI Taxonomy" id="181527"/>
    <lineage>
        <taxon>Eukaryota</taxon>
        <taxon>Fungi</taxon>
        <taxon>Dikarya</taxon>
        <taxon>Basidiomycota</taxon>
        <taxon>Agaricomycotina</taxon>
        <taxon>Agaricomycetes</taxon>
        <taxon>Agaricomycetidae</taxon>
        <taxon>Agaricales</taxon>
        <taxon>Pluteineae</taxon>
        <taxon>Pluteaceae</taxon>
        <taxon>Pluteus</taxon>
    </lineage>
</organism>
<proteinExistence type="predicted"/>
<evidence type="ECO:0000313" key="2">
    <source>
        <dbReference type="Proteomes" id="UP000308600"/>
    </source>
</evidence>
<protein>
    <submittedName>
        <fullName evidence="1">Uncharacterized protein</fullName>
    </submittedName>
</protein>
<name>A0ACD3B911_9AGAR</name>
<evidence type="ECO:0000313" key="1">
    <source>
        <dbReference type="EMBL" id="TFK74172.1"/>
    </source>
</evidence>
<accession>A0ACD3B911</accession>
<reference evidence="1 2" key="1">
    <citation type="journal article" date="2019" name="Nat. Ecol. Evol.">
        <title>Megaphylogeny resolves global patterns of mushroom evolution.</title>
        <authorList>
            <person name="Varga T."/>
            <person name="Krizsan K."/>
            <person name="Foldi C."/>
            <person name="Dima B."/>
            <person name="Sanchez-Garcia M."/>
            <person name="Sanchez-Ramirez S."/>
            <person name="Szollosi G.J."/>
            <person name="Szarkandi J.G."/>
            <person name="Papp V."/>
            <person name="Albert L."/>
            <person name="Andreopoulos W."/>
            <person name="Angelini C."/>
            <person name="Antonin V."/>
            <person name="Barry K.W."/>
            <person name="Bougher N.L."/>
            <person name="Buchanan P."/>
            <person name="Buyck B."/>
            <person name="Bense V."/>
            <person name="Catcheside P."/>
            <person name="Chovatia M."/>
            <person name="Cooper J."/>
            <person name="Damon W."/>
            <person name="Desjardin D."/>
            <person name="Finy P."/>
            <person name="Geml J."/>
            <person name="Haridas S."/>
            <person name="Hughes K."/>
            <person name="Justo A."/>
            <person name="Karasinski D."/>
            <person name="Kautmanova I."/>
            <person name="Kiss B."/>
            <person name="Kocsube S."/>
            <person name="Kotiranta H."/>
            <person name="LaButti K.M."/>
            <person name="Lechner B.E."/>
            <person name="Liimatainen K."/>
            <person name="Lipzen A."/>
            <person name="Lukacs Z."/>
            <person name="Mihaltcheva S."/>
            <person name="Morgado L.N."/>
            <person name="Niskanen T."/>
            <person name="Noordeloos M.E."/>
            <person name="Ohm R.A."/>
            <person name="Ortiz-Santana B."/>
            <person name="Ovrebo C."/>
            <person name="Racz N."/>
            <person name="Riley R."/>
            <person name="Savchenko A."/>
            <person name="Shiryaev A."/>
            <person name="Soop K."/>
            <person name="Spirin V."/>
            <person name="Szebenyi C."/>
            <person name="Tomsovsky M."/>
            <person name="Tulloss R.E."/>
            <person name="Uehling J."/>
            <person name="Grigoriev I.V."/>
            <person name="Vagvolgyi C."/>
            <person name="Papp T."/>
            <person name="Martin F.M."/>
            <person name="Miettinen O."/>
            <person name="Hibbett D.S."/>
            <person name="Nagy L.G."/>
        </authorList>
    </citation>
    <scope>NUCLEOTIDE SEQUENCE [LARGE SCALE GENOMIC DNA]</scope>
    <source>
        <strain evidence="1 2">NL-1719</strain>
    </source>
</reference>
<dbReference type="Proteomes" id="UP000308600">
    <property type="component" value="Unassembled WGS sequence"/>
</dbReference>
<sequence>MARGTRPGALTRHILYTLYSSGADESFVPCTYDFTCCDIEPAVLGGQKHSFVQLVDAPATSIWNVFFYLRLDAESYHTFIRQCQNLVEYAEDLSSYSPMRQNYSPMHQIDARSKFKELQKAGFKVATELRCAGLLAFESFKIVPKHYWKKGVSPCKPSDLGPNALKPSAPLSFHVIDTSNRIGLLNVLIGAAPLLSRTPSSALFTEAILSSASRFNNNSPSEAKFGLSRMTLFHYARATCAGLLKFIKDRTSTDWTVVMDRVTDLMMNDETSVMGMNNFQDLCCQLRIRGVHTVDHIDFSLRQFLHAAGLDMKMRFRRSYALL</sequence>
<dbReference type="EMBL" id="ML208270">
    <property type="protein sequence ID" value="TFK74172.1"/>
    <property type="molecule type" value="Genomic_DNA"/>
</dbReference>
<gene>
    <name evidence="1" type="ORF">BDN72DRAFT_893385</name>
</gene>